<dbReference type="AlphaFoldDB" id="A0A2T4UNL9"/>
<dbReference type="CDD" id="cd01400">
    <property type="entry name" value="6PGL"/>
    <property type="match status" value="1"/>
</dbReference>
<dbReference type="SUPFAM" id="SSF100950">
    <property type="entry name" value="NagB/RpiA/CoA transferase-like"/>
    <property type="match status" value="1"/>
</dbReference>
<name>A0A2T4UNL9_9ACTN</name>
<evidence type="ECO:0000313" key="9">
    <source>
        <dbReference type="EMBL" id="PTL60833.1"/>
    </source>
</evidence>
<dbReference type="Pfam" id="PF01182">
    <property type="entry name" value="Glucosamine_iso"/>
    <property type="match status" value="1"/>
</dbReference>
<comment type="pathway">
    <text evidence="3 7">Carbohydrate degradation; pentose phosphate pathway; D-ribulose 5-phosphate from D-glucose 6-phosphate (oxidative stage): step 2/3.</text>
</comment>
<dbReference type="OrthoDB" id="9810967at2"/>
<accession>A0A2T4UNL9</accession>
<evidence type="ECO:0000256" key="5">
    <source>
        <dbReference type="ARBA" id="ARBA00013198"/>
    </source>
</evidence>
<keyword evidence="10" id="KW-1185">Reference proteome</keyword>
<evidence type="ECO:0000256" key="7">
    <source>
        <dbReference type="RuleBase" id="RU365095"/>
    </source>
</evidence>
<evidence type="ECO:0000256" key="2">
    <source>
        <dbReference type="ARBA" id="ARBA00002681"/>
    </source>
</evidence>
<dbReference type="UniPathway" id="UPA00115">
    <property type="reaction ID" value="UER00409"/>
</dbReference>
<dbReference type="Gene3D" id="3.40.50.1360">
    <property type="match status" value="1"/>
</dbReference>
<comment type="caution">
    <text evidence="9">The sequence shown here is derived from an EMBL/GenBank/DDBJ whole genome shotgun (WGS) entry which is preliminary data.</text>
</comment>
<comment type="function">
    <text evidence="2 7">Hydrolysis of 6-phosphogluconolactone to 6-phosphogluconate.</text>
</comment>
<evidence type="ECO:0000256" key="4">
    <source>
        <dbReference type="ARBA" id="ARBA00010662"/>
    </source>
</evidence>
<dbReference type="GO" id="GO:0017057">
    <property type="term" value="F:6-phosphogluconolactonase activity"/>
    <property type="evidence" value="ECO:0007669"/>
    <property type="project" value="UniProtKB-UniRule"/>
</dbReference>
<organism evidence="9 10">
    <name type="scientific">Paraconexibacter algicola</name>
    <dbReference type="NCBI Taxonomy" id="2133960"/>
    <lineage>
        <taxon>Bacteria</taxon>
        <taxon>Bacillati</taxon>
        <taxon>Actinomycetota</taxon>
        <taxon>Thermoleophilia</taxon>
        <taxon>Solirubrobacterales</taxon>
        <taxon>Paraconexibacteraceae</taxon>
        <taxon>Paraconexibacter</taxon>
    </lineage>
</organism>
<dbReference type="PANTHER" id="PTHR11054">
    <property type="entry name" value="6-PHOSPHOGLUCONOLACTONASE"/>
    <property type="match status" value="1"/>
</dbReference>
<dbReference type="EC" id="3.1.1.31" evidence="5 7"/>
<keyword evidence="7" id="KW-0378">Hydrolase</keyword>
<proteinExistence type="inferred from homology"/>
<dbReference type="Proteomes" id="UP000240739">
    <property type="component" value="Unassembled WGS sequence"/>
</dbReference>
<evidence type="ECO:0000256" key="3">
    <source>
        <dbReference type="ARBA" id="ARBA00004961"/>
    </source>
</evidence>
<evidence type="ECO:0000256" key="6">
    <source>
        <dbReference type="ARBA" id="ARBA00020337"/>
    </source>
</evidence>
<dbReference type="InterPro" id="IPR039104">
    <property type="entry name" value="6PGL"/>
</dbReference>
<dbReference type="EMBL" id="PYYB01000001">
    <property type="protein sequence ID" value="PTL60833.1"/>
    <property type="molecule type" value="Genomic_DNA"/>
</dbReference>
<comment type="similarity">
    <text evidence="4 7">Belongs to the glucosamine/galactosamine-6-phosphate isomerase family. 6-phosphogluconolactonase subfamily.</text>
</comment>
<evidence type="ECO:0000256" key="1">
    <source>
        <dbReference type="ARBA" id="ARBA00000832"/>
    </source>
</evidence>
<gene>
    <name evidence="7 9" type="primary">pgl</name>
    <name evidence="9" type="ORF">C7Y72_12785</name>
</gene>
<dbReference type="InterPro" id="IPR006148">
    <property type="entry name" value="Glc/Gal-6P_isomerase"/>
</dbReference>
<comment type="catalytic activity">
    <reaction evidence="1 7">
        <text>6-phospho-D-glucono-1,5-lactone + H2O = 6-phospho-D-gluconate + H(+)</text>
        <dbReference type="Rhea" id="RHEA:12556"/>
        <dbReference type="ChEBI" id="CHEBI:15377"/>
        <dbReference type="ChEBI" id="CHEBI:15378"/>
        <dbReference type="ChEBI" id="CHEBI:57955"/>
        <dbReference type="ChEBI" id="CHEBI:58759"/>
        <dbReference type="EC" id="3.1.1.31"/>
    </reaction>
</comment>
<reference evidence="9 10" key="1">
    <citation type="submission" date="2018-03" db="EMBL/GenBank/DDBJ databases">
        <title>Aquarubrobacter algicola gen. nov., sp. nov., a novel actinobacterium isolated from shallow eutrophic lake during the end of cyanobacterial harmful algal blooms.</title>
        <authorList>
            <person name="Chun S.J."/>
        </authorList>
    </citation>
    <scope>NUCLEOTIDE SEQUENCE [LARGE SCALE GENOMIC DNA]</scope>
    <source>
        <strain evidence="9 10">Seoho-28</strain>
    </source>
</reference>
<evidence type="ECO:0000313" key="10">
    <source>
        <dbReference type="Proteomes" id="UP000240739"/>
    </source>
</evidence>
<dbReference type="InterPro" id="IPR005900">
    <property type="entry name" value="6-phosphogluconolactonase_DevB"/>
</dbReference>
<dbReference type="GO" id="GO:0006098">
    <property type="term" value="P:pentose-phosphate shunt"/>
    <property type="evidence" value="ECO:0007669"/>
    <property type="project" value="UniProtKB-UniPathway"/>
</dbReference>
<dbReference type="NCBIfam" id="TIGR01198">
    <property type="entry name" value="pgl"/>
    <property type="match status" value="1"/>
</dbReference>
<feature type="domain" description="Glucosamine/galactosamine-6-phosphate isomerase" evidence="8">
    <location>
        <begin position="7"/>
        <end position="213"/>
    </location>
</feature>
<sequence>MVPTPFPDPEALAAAVAQRLEREVGAAVAARGVAHVALSGGRTFRRAYELLAPVAAGWRDVHVWYADERCVPPDDPESTHLLVQQTLLEQDPAGVTEHRVLGELDDPDAAARAYAAELRSTILDVVLLGLGEDGHTASLFPHSTELDTFTGGPRVLAVRGAPKPPPNRVTLTLETLGKARALVLAASGEGKRDALRRALGPASPATPASLLRRDRLTVLADADALGRPAS</sequence>
<protein>
    <recommendedName>
        <fullName evidence="6 7">6-phosphogluconolactonase</fullName>
        <shortName evidence="7">6PGL</shortName>
        <ecNumber evidence="5 7">3.1.1.31</ecNumber>
    </recommendedName>
</protein>
<dbReference type="InterPro" id="IPR037171">
    <property type="entry name" value="NagB/RpiA_transferase-like"/>
</dbReference>
<dbReference type="PANTHER" id="PTHR11054:SF0">
    <property type="entry name" value="6-PHOSPHOGLUCONOLACTONASE"/>
    <property type="match status" value="1"/>
</dbReference>
<evidence type="ECO:0000259" key="8">
    <source>
        <dbReference type="Pfam" id="PF01182"/>
    </source>
</evidence>
<dbReference type="GO" id="GO:0005975">
    <property type="term" value="P:carbohydrate metabolic process"/>
    <property type="evidence" value="ECO:0007669"/>
    <property type="project" value="UniProtKB-UniRule"/>
</dbReference>